<dbReference type="EMBL" id="KZ613464">
    <property type="protein sequence ID" value="PMD28472.1"/>
    <property type="molecule type" value="Genomic_DNA"/>
</dbReference>
<evidence type="ECO:0000313" key="3">
    <source>
        <dbReference type="Proteomes" id="UP000235672"/>
    </source>
</evidence>
<reference evidence="2 3" key="1">
    <citation type="submission" date="2016-05" db="EMBL/GenBank/DDBJ databases">
        <title>A degradative enzymes factory behind the ericoid mycorrhizal symbiosis.</title>
        <authorList>
            <consortium name="DOE Joint Genome Institute"/>
            <person name="Martino E."/>
            <person name="Morin E."/>
            <person name="Grelet G."/>
            <person name="Kuo A."/>
            <person name="Kohler A."/>
            <person name="Daghino S."/>
            <person name="Barry K."/>
            <person name="Choi C."/>
            <person name="Cichocki N."/>
            <person name="Clum A."/>
            <person name="Copeland A."/>
            <person name="Hainaut M."/>
            <person name="Haridas S."/>
            <person name="Labutti K."/>
            <person name="Lindquist E."/>
            <person name="Lipzen A."/>
            <person name="Khouja H.-R."/>
            <person name="Murat C."/>
            <person name="Ohm R."/>
            <person name="Olson A."/>
            <person name="Spatafora J."/>
            <person name="Veneault-Fourrey C."/>
            <person name="Henrissat B."/>
            <person name="Grigoriev I."/>
            <person name="Martin F."/>
            <person name="Perotto S."/>
        </authorList>
    </citation>
    <scope>NUCLEOTIDE SEQUENCE [LARGE SCALE GENOMIC DNA]</scope>
    <source>
        <strain evidence="2 3">UAMH 7357</strain>
    </source>
</reference>
<evidence type="ECO:0000313" key="2">
    <source>
        <dbReference type="EMBL" id="PMD28472.1"/>
    </source>
</evidence>
<protein>
    <recommendedName>
        <fullName evidence="1">2EXR domain-containing protein</fullName>
    </recommendedName>
</protein>
<dbReference type="AlphaFoldDB" id="A0A2J6QQE1"/>
<dbReference type="Proteomes" id="UP000235672">
    <property type="component" value="Unassembled WGS sequence"/>
</dbReference>
<dbReference type="OrthoDB" id="3553391at2759"/>
<keyword evidence="3" id="KW-1185">Reference proteome</keyword>
<dbReference type="Pfam" id="PF20150">
    <property type="entry name" value="2EXR"/>
    <property type="match status" value="1"/>
</dbReference>
<organism evidence="2 3">
    <name type="scientific">Hyaloscypha hepaticicola</name>
    <dbReference type="NCBI Taxonomy" id="2082293"/>
    <lineage>
        <taxon>Eukaryota</taxon>
        <taxon>Fungi</taxon>
        <taxon>Dikarya</taxon>
        <taxon>Ascomycota</taxon>
        <taxon>Pezizomycotina</taxon>
        <taxon>Leotiomycetes</taxon>
        <taxon>Helotiales</taxon>
        <taxon>Hyaloscyphaceae</taxon>
        <taxon>Hyaloscypha</taxon>
    </lineage>
</organism>
<dbReference type="PANTHER" id="PTHR35910:SF6">
    <property type="entry name" value="2EXR DOMAIN-CONTAINING PROTEIN"/>
    <property type="match status" value="1"/>
</dbReference>
<proteinExistence type="predicted"/>
<dbReference type="InterPro" id="IPR045518">
    <property type="entry name" value="2EXR"/>
</dbReference>
<dbReference type="PANTHER" id="PTHR35910">
    <property type="entry name" value="2EXR DOMAIN-CONTAINING PROTEIN"/>
    <property type="match status" value="1"/>
</dbReference>
<evidence type="ECO:0000259" key="1">
    <source>
        <dbReference type="Pfam" id="PF20150"/>
    </source>
</evidence>
<gene>
    <name evidence="2" type="ORF">NA56DRAFT_696241</name>
</gene>
<name>A0A2J6QQE1_9HELO</name>
<sequence length="306" mass="36435">MSTCHDPSDGHTDMDDITKILELLQLELPDSDQQLAFQNLHPEQDTFTLFPLLPLEIRRLIWHKSLPGRRFVSLGSFLCSAWHGERLGFENKVHKCLPKPPILLQVNQESRRVTLENYTMFYRFRRCYHSTRPNHILRPLYIDSKVDLVPITMRSMFDRPKEHPKNFQYYSQYEHFFDKIHTLEIRDFRWCGPSEIWYQFFCQADGGFLNHFHGLRELHLVEPGDKSWELLRSTCGFSRHKSRGIEVLKQWFDKNKGSHPPQVRCSVPEFILHTFRRAVPRSDDEHRNLARLQLSLDDEDSDWTSD</sequence>
<feature type="domain" description="2EXR" evidence="1">
    <location>
        <begin position="47"/>
        <end position="148"/>
    </location>
</feature>
<accession>A0A2J6QQE1</accession>